<name>A0AAW0A7F5_9AGAR</name>
<dbReference type="Pfam" id="PF01753">
    <property type="entry name" value="zf-MYND"/>
    <property type="match status" value="1"/>
</dbReference>
<proteinExistence type="predicted"/>
<keyword evidence="7" id="KW-1185">Reference proteome</keyword>
<accession>A0AAW0A7F5</accession>
<comment type="caution">
    <text evidence="6">The sequence shown here is derived from an EMBL/GenBank/DDBJ whole genome shotgun (WGS) entry which is preliminary data.</text>
</comment>
<evidence type="ECO:0000313" key="7">
    <source>
        <dbReference type="Proteomes" id="UP001362999"/>
    </source>
</evidence>
<sequence length="477" mass="54316">MHPALTDENLKKLPLTLRTLALEAYQGSRTALQEIGDLLSRRDIKVDRPLFLPIVFQNLRAPIQPEECLLHHPRAIAARLVLHFPEFINKGPREAFVEIWPRYWRWFQIFNPIDTLDPENQQRSLISLVLFLLEIFEDFRNPTSIAIVRTPELRIYVCRLWKLLPPTHIHDPSYTTIFKGIWAFLRYSCGLDESAPRGPDFDELQEFIDGAGGVADFAALVIRYIALFSGGRQQDVWPLESLFSLLGHIDTGDGHFRAEIISRGVVQLVVTALAAFQNLTVGTPFTCGLILIYSLLRTRPVYPWVKEAVKAGFLPSLMHYSMRREALNEPELLVEVIALLASSCNYPSVLRRLGASMARSGEIMDGPQFQHCPFRAPWLKFTATLSAHLSALNKFEASAPVTERACDNLDVGESPLMVLFLMKWRQCGKIQDKITFRRCAACKCMYYCSHTCQRQDWAGGSHRDECGMLRNIRLGML</sequence>
<feature type="domain" description="MYND-type" evidence="5">
    <location>
        <begin position="424"/>
        <end position="466"/>
    </location>
</feature>
<dbReference type="Gene3D" id="6.10.140.2220">
    <property type="match status" value="1"/>
</dbReference>
<evidence type="ECO:0000313" key="6">
    <source>
        <dbReference type="EMBL" id="KAK7002230.1"/>
    </source>
</evidence>
<reference evidence="6 7" key="1">
    <citation type="journal article" date="2024" name="J Genomics">
        <title>Draft genome sequencing and assembly of Favolaschia claudopus CIRM-BRFM 2984 isolated from oak limbs.</title>
        <authorList>
            <person name="Navarro D."/>
            <person name="Drula E."/>
            <person name="Chaduli D."/>
            <person name="Cazenave R."/>
            <person name="Ahrendt S."/>
            <person name="Wang J."/>
            <person name="Lipzen A."/>
            <person name="Daum C."/>
            <person name="Barry K."/>
            <person name="Grigoriev I.V."/>
            <person name="Favel A."/>
            <person name="Rosso M.N."/>
            <person name="Martin F."/>
        </authorList>
    </citation>
    <scope>NUCLEOTIDE SEQUENCE [LARGE SCALE GENOMIC DNA]</scope>
    <source>
        <strain evidence="6 7">CIRM-BRFM 2984</strain>
    </source>
</reference>
<evidence type="ECO:0000259" key="5">
    <source>
        <dbReference type="PROSITE" id="PS50865"/>
    </source>
</evidence>
<evidence type="ECO:0000256" key="1">
    <source>
        <dbReference type="ARBA" id="ARBA00022723"/>
    </source>
</evidence>
<keyword evidence="3" id="KW-0862">Zinc</keyword>
<evidence type="ECO:0000256" key="2">
    <source>
        <dbReference type="ARBA" id="ARBA00022771"/>
    </source>
</evidence>
<dbReference type="AlphaFoldDB" id="A0AAW0A7F5"/>
<keyword evidence="2 4" id="KW-0863">Zinc-finger</keyword>
<dbReference type="EMBL" id="JAWWNJ010000079">
    <property type="protein sequence ID" value="KAK7002230.1"/>
    <property type="molecule type" value="Genomic_DNA"/>
</dbReference>
<evidence type="ECO:0000256" key="3">
    <source>
        <dbReference type="ARBA" id="ARBA00022833"/>
    </source>
</evidence>
<dbReference type="GO" id="GO:0008270">
    <property type="term" value="F:zinc ion binding"/>
    <property type="evidence" value="ECO:0007669"/>
    <property type="project" value="UniProtKB-KW"/>
</dbReference>
<dbReference type="InterPro" id="IPR002893">
    <property type="entry name" value="Znf_MYND"/>
</dbReference>
<dbReference type="SUPFAM" id="SSF144232">
    <property type="entry name" value="HIT/MYND zinc finger-like"/>
    <property type="match status" value="1"/>
</dbReference>
<organism evidence="6 7">
    <name type="scientific">Favolaschia claudopus</name>
    <dbReference type="NCBI Taxonomy" id="2862362"/>
    <lineage>
        <taxon>Eukaryota</taxon>
        <taxon>Fungi</taxon>
        <taxon>Dikarya</taxon>
        <taxon>Basidiomycota</taxon>
        <taxon>Agaricomycotina</taxon>
        <taxon>Agaricomycetes</taxon>
        <taxon>Agaricomycetidae</taxon>
        <taxon>Agaricales</taxon>
        <taxon>Marasmiineae</taxon>
        <taxon>Mycenaceae</taxon>
        <taxon>Favolaschia</taxon>
    </lineage>
</organism>
<keyword evidence="1" id="KW-0479">Metal-binding</keyword>
<protein>
    <recommendedName>
        <fullName evidence="5">MYND-type domain-containing protein</fullName>
    </recommendedName>
</protein>
<gene>
    <name evidence="6" type="ORF">R3P38DRAFT_2647930</name>
</gene>
<dbReference type="Proteomes" id="UP001362999">
    <property type="component" value="Unassembled WGS sequence"/>
</dbReference>
<dbReference type="PROSITE" id="PS50865">
    <property type="entry name" value="ZF_MYND_2"/>
    <property type="match status" value="1"/>
</dbReference>
<evidence type="ECO:0000256" key="4">
    <source>
        <dbReference type="PROSITE-ProRule" id="PRU00134"/>
    </source>
</evidence>